<accession>A0A8D8LL00</accession>
<dbReference type="EMBL" id="HBUF01024873">
    <property type="protein sequence ID" value="CAG6612576.1"/>
    <property type="molecule type" value="Transcribed_RNA"/>
</dbReference>
<dbReference type="EMBL" id="HBUF01024868">
    <property type="protein sequence ID" value="CAG6612560.1"/>
    <property type="molecule type" value="Transcribed_RNA"/>
</dbReference>
<evidence type="ECO:0000313" key="1">
    <source>
        <dbReference type="EMBL" id="CAG6612560.1"/>
    </source>
</evidence>
<dbReference type="AlphaFoldDB" id="A0A8D8LL00"/>
<proteinExistence type="predicted"/>
<sequence>MFPLGRFSWPLFVSCDFVQHLSKATRCLKNHPVFPLDNVCTKSWIHFILRRVVVHPLLTTLYNVILTIMTKFCTYIRTLIYKTEFRVFSLVYRPFSIYA</sequence>
<name>A0A8D8LL00_9HEMI</name>
<organism evidence="1">
    <name type="scientific">Cacopsylla melanoneura</name>
    <dbReference type="NCBI Taxonomy" id="428564"/>
    <lineage>
        <taxon>Eukaryota</taxon>
        <taxon>Metazoa</taxon>
        <taxon>Ecdysozoa</taxon>
        <taxon>Arthropoda</taxon>
        <taxon>Hexapoda</taxon>
        <taxon>Insecta</taxon>
        <taxon>Pterygota</taxon>
        <taxon>Neoptera</taxon>
        <taxon>Paraneoptera</taxon>
        <taxon>Hemiptera</taxon>
        <taxon>Sternorrhyncha</taxon>
        <taxon>Psylloidea</taxon>
        <taxon>Psyllidae</taxon>
        <taxon>Psyllinae</taxon>
        <taxon>Cacopsylla</taxon>
    </lineage>
</organism>
<protein>
    <submittedName>
        <fullName evidence="1">Uncharacterized protein</fullName>
    </submittedName>
</protein>
<reference evidence="1" key="1">
    <citation type="submission" date="2021-05" db="EMBL/GenBank/DDBJ databases">
        <authorList>
            <person name="Alioto T."/>
            <person name="Alioto T."/>
            <person name="Gomez Garrido J."/>
        </authorList>
    </citation>
    <scope>NUCLEOTIDE SEQUENCE</scope>
</reference>